<comment type="function">
    <text evidence="1 8">Binds directly to 16S ribosomal RNA.</text>
</comment>
<gene>
    <name evidence="8" type="primary">rpsT</name>
    <name evidence="10" type="ORF">BU251_07145</name>
</gene>
<dbReference type="SUPFAM" id="SSF46992">
    <property type="entry name" value="Ribosomal protein S20"/>
    <property type="match status" value="1"/>
</dbReference>
<keyword evidence="4 8" id="KW-0694">RNA-binding</keyword>
<evidence type="ECO:0000313" key="10">
    <source>
        <dbReference type="EMBL" id="QAT17506.1"/>
    </source>
</evidence>
<dbReference type="NCBIfam" id="TIGR00029">
    <property type="entry name" value="S20"/>
    <property type="match status" value="1"/>
</dbReference>
<sequence>MPQRKCASKRLRVDKTRSLANAEKRSQIKKEIKNFRSLVTQGKIDEAKAQLKAVFAKLDRAVSKGILHKNTASRRKSYLSRVLNKKA</sequence>
<keyword evidence="11" id="KW-1185">Reference proteome</keyword>
<evidence type="ECO:0000256" key="5">
    <source>
        <dbReference type="ARBA" id="ARBA00022980"/>
    </source>
</evidence>
<dbReference type="RefSeq" id="WP_128700339.1">
    <property type="nucleotide sequence ID" value="NZ_CP019384.1"/>
</dbReference>
<comment type="similarity">
    <text evidence="2 8">Belongs to the bacterial ribosomal protein bS20 family.</text>
</comment>
<keyword evidence="3 8" id="KW-0699">rRNA-binding</keyword>
<name>A0A410P5N7_VELA1</name>
<dbReference type="GO" id="GO:0070181">
    <property type="term" value="F:small ribosomal subunit rRNA binding"/>
    <property type="evidence" value="ECO:0007669"/>
    <property type="project" value="TreeGrafter"/>
</dbReference>
<organism evidence="10 11">
    <name type="scientific">Velamenicoccus archaeovorus</name>
    <dbReference type="NCBI Taxonomy" id="1930593"/>
    <lineage>
        <taxon>Bacteria</taxon>
        <taxon>Pseudomonadati</taxon>
        <taxon>Candidatus Omnitrophota</taxon>
        <taxon>Candidatus Velamenicoccus</taxon>
    </lineage>
</organism>
<dbReference type="InterPro" id="IPR002583">
    <property type="entry name" value="Ribosomal_bS20"/>
</dbReference>
<dbReference type="EMBL" id="CP019384">
    <property type="protein sequence ID" value="QAT17506.1"/>
    <property type="molecule type" value="Genomic_DNA"/>
</dbReference>
<dbReference type="GO" id="GO:0006412">
    <property type="term" value="P:translation"/>
    <property type="evidence" value="ECO:0007669"/>
    <property type="project" value="UniProtKB-UniRule"/>
</dbReference>
<evidence type="ECO:0000256" key="7">
    <source>
        <dbReference type="ARBA" id="ARBA00035136"/>
    </source>
</evidence>
<dbReference type="KEGG" id="vai:BU251_07145"/>
<dbReference type="PANTHER" id="PTHR33398">
    <property type="entry name" value="30S RIBOSOMAL PROTEIN S20"/>
    <property type="match status" value="1"/>
</dbReference>
<dbReference type="GO" id="GO:0003735">
    <property type="term" value="F:structural constituent of ribosome"/>
    <property type="evidence" value="ECO:0007669"/>
    <property type="project" value="InterPro"/>
</dbReference>
<feature type="compositionally biased region" description="Basic residues" evidence="9">
    <location>
        <begin position="1"/>
        <end position="10"/>
    </location>
</feature>
<evidence type="ECO:0000313" key="11">
    <source>
        <dbReference type="Proteomes" id="UP000287243"/>
    </source>
</evidence>
<keyword evidence="6 8" id="KW-0687">Ribonucleoprotein</keyword>
<dbReference type="OrthoDB" id="9808392at2"/>
<evidence type="ECO:0000256" key="4">
    <source>
        <dbReference type="ARBA" id="ARBA00022884"/>
    </source>
</evidence>
<keyword evidence="5 8" id="KW-0689">Ribosomal protein</keyword>
<feature type="compositionally biased region" description="Basic and acidic residues" evidence="9">
    <location>
        <begin position="11"/>
        <end position="25"/>
    </location>
</feature>
<dbReference type="Proteomes" id="UP000287243">
    <property type="component" value="Chromosome"/>
</dbReference>
<evidence type="ECO:0000256" key="8">
    <source>
        <dbReference type="HAMAP-Rule" id="MF_00500"/>
    </source>
</evidence>
<dbReference type="PANTHER" id="PTHR33398:SF1">
    <property type="entry name" value="SMALL RIBOSOMAL SUBUNIT PROTEIN BS20C"/>
    <property type="match status" value="1"/>
</dbReference>
<accession>A0A410P5N7</accession>
<protein>
    <recommendedName>
        <fullName evidence="7 8">Small ribosomal subunit protein bS20</fullName>
    </recommendedName>
</protein>
<dbReference type="GO" id="GO:0005829">
    <property type="term" value="C:cytosol"/>
    <property type="evidence" value="ECO:0007669"/>
    <property type="project" value="TreeGrafter"/>
</dbReference>
<dbReference type="AlphaFoldDB" id="A0A410P5N7"/>
<dbReference type="HAMAP" id="MF_00500">
    <property type="entry name" value="Ribosomal_bS20"/>
    <property type="match status" value="1"/>
</dbReference>
<evidence type="ECO:0000256" key="1">
    <source>
        <dbReference type="ARBA" id="ARBA00003134"/>
    </source>
</evidence>
<dbReference type="Gene3D" id="1.20.58.110">
    <property type="entry name" value="Ribosomal protein S20"/>
    <property type="match status" value="1"/>
</dbReference>
<evidence type="ECO:0000256" key="9">
    <source>
        <dbReference type="SAM" id="MobiDB-lite"/>
    </source>
</evidence>
<dbReference type="GO" id="GO:0015935">
    <property type="term" value="C:small ribosomal subunit"/>
    <property type="evidence" value="ECO:0007669"/>
    <property type="project" value="TreeGrafter"/>
</dbReference>
<reference evidence="10 11" key="1">
    <citation type="submission" date="2017-01" db="EMBL/GenBank/DDBJ databases">
        <title>First insights into the biology of 'candidatus Vampirococcus archaeovorus'.</title>
        <authorList>
            <person name="Kizina J."/>
            <person name="Jordan S."/>
            <person name="Stueber K."/>
            <person name="Reinhardt R."/>
            <person name="Harder J."/>
        </authorList>
    </citation>
    <scope>NUCLEOTIDE SEQUENCE [LARGE SCALE GENOMIC DNA]</scope>
    <source>
        <strain evidence="10 11">LiM</strain>
    </source>
</reference>
<dbReference type="InterPro" id="IPR036510">
    <property type="entry name" value="Ribosomal_bS20_sf"/>
</dbReference>
<feature type="region of interest" description="Disordered" evidence="9">
    <location>
        <begin position="1"/>
        <end position="25"/>
    </location>
</feature>
<evidence type="ECO:0000256" key="2">
    <source>
        <dbReference type="ARBA" id="ARBA00007634"/>
    </source>
</evidence>
<evidence type="ECO:0000256" key="6">
    <source>
        <dbReference type="ARBA" id="ARBA00023274"/>
    </source>
</evidence>
<dbReference type="Pfam" id="PF01649">
    <property type="entry name" value="Ribosomal_S20p"/>
    <property type="match status" value="1"/>
</dbReference>
<proteinExistence type="inferred from homology"/>
<evidence type="ECO:0000256" key="3">
    <source>
        <dbReference type="ARBA" id="ARBA00022730"/>
    </source>
</evidence>